<dbReference type="EMBL" id="BAABGY010000018">
    <property type="protein sequence ID" value="GAA4343874.1"/>
    <property type="molecule type" value="Genomic_DNA"/>
</dbReference>
<organism evidence="2 3">
    <name type="scientific">Flaviaesturariibacter amylovorans</name>
    <dbReference type="NCBI Taxonomy" id="1084520"/>
    <lineage>
        <taxon>Bacteria</taxon>
        <taxon>Pseudomonadati</taxon>
        <taxon>Bacteroidota</taxon>
        <taxon>Chitinophagia</taxon>
        <taxon>Chitinophagales</taxon>
        <taxon>Chitinophagaceae</taxon>
        <taxon>Flaviaestuariibacter</taxon>
    </lineage>
</organism>
<evidence type="ECO:0000256" key="1">
    <source>
        <dbReference type="SAM" id="MobiDB-lite"/>
    </source>
</evidence>
<protein>
    <submittedName>
        <fullName evidence="2">Uncharacterized protein</fullName>
    </submittedName>
</protein>
<accession>A0ABP8HSV2</accession>
<dbReference type="RefSeq" id="WP_345258207.1">
    <property type="nucleotide sequence ID" value="NZ_BAABGY010000018.1"/>
</dbReference>
<reference evidence="3" key="1">
    <citation type="journal article" date="2019" name="Int. J. Syst. Evol. Microbiol.">
        <title>The Global Catalogue of Microorganisms (GCM) 10K type strain sequencing project: providing services to taxonomists for standard genome sequencing and annotation.</title>
        <authorList>
            <consortium name="The Broad Institute Genomics Platform"/>
            <consortium name="The Broad Institute Genome Sequencing Center for Infectious Disease"/>
            <person name="Wu L."/>
            <person name="Ma J."/>
        </authorList>
    </citation>
    <scope>NUCLEOTIDE SEQUENCE [LARGE SCALE GENOMIC DNA]</scope>
    <source>
        <strain evidence="3">JCM 17919</strain>
    </source>
</reference>
<comment type="caution">
    <text evidence="2">The sequence shown here is derived from an EMBL/GenBank/DDBJ whole genome shotgun (WGS) entry which is preliminary data.</text>
</comment>
<evidence type="ECO:0000313" key="2">
    <source>
        <dbReference type="EMBL" id="GAA4343874.1"/>
    </source>
</evidence>
<proteinExistence type="predicted"/>
<gene>
    <name evidence="2" type="ORF">GCM10023184_44500</name>
</gene>
<sequence>MSRPEELPELPADHTPGTQPELEADDPNEYWNQRLAALEAEIRDPLSALLRKEHRLRFAWEAGNDEGGIYFPDGALFDTPYYWALIQYLQARLCISNAGEFEATGRGILFLDSGFVRAKYSSELRHFIDYNEETQESIYSEPEKEDEDLVLFAIAPL</sequence>
<name>A0ABP8HSV2_9BACT</name>
<feature type="region of interest" description="Disordered" evidence="1">
    <location>
        <begin position="1"/>
        <end position="26"/>
    </location>
</feature>
<dbReference type="Proteomes" id="UP001501725">
    <property type="component" value="Unassembled WGS sequence"/>
</dbReference>
<evidence type="ECO:0000313" key="3">
    <source>
        <dbReference type="Proteomes" id="UP001501725"/>
    </source>
</evidence>
<keyword evidence="3" id="KW-1185">Reference proteome</keyword>